<comment type="caution">
    <text evidence="1">The sequence shown here is derived from an EMBL/GenBank/DDBJ whole genome shotgun (WGS) entry which is preliminary data.</text>
</comment>
<evidence type="ECO:0000313" key="1">
    <source>
        <dbReference type="EMBL" id="CAF1523988.1"/>
    </source>
</evidence>
<accession>A0A815V6N7</accession>
<dbReference type="AlphaFoldDB" id="A0A815V6N7"/>
<proteinExistence type="predicted"/>
<reference evidence="1" key="1">
    <citation type="submission" date="2021-02" db="EMBL/GenBank/DDBJ databases">
        <authorList>
            <person name="Nowell W R."/>
        </authorList>
    </citation>
    <scope>NUCLEOTIDE SEQUENCE</scope>
</reference>
<name>A0A815V6N7_ADIRI</name>
<sequence length="89" mass="9982">MANRDERDAAQKFISAYVEIRAMHQSLGSTEIRNILTSLLQKDVNVVMTELLGTAASGNVNMQRSDVISKISSIREIRDAVINFIKRCK</sequence>
<organism evidence="1 2">
    <name type="scientific">Adineta ricciae</name>
    <name type="common">Rotifer</name>
    <dbReference type="NCBI Taxonomy" id="249248"/>
    <lineage>
        <taxon>Eukaryota</taxon>
        <taxon>Metazoa</taxon>
        <taxon>Spiralia</taxon>
        <taxon>Gnathifera</taxon>
        <taxon>Rotifera</taxon>
        <taxon>Eurotatoria</taxon>
        <taxon>Bdelloidea</taxon>
        <taxon>Adinetida</taxon>
        <taxon>Adinetidae</taxon>
        <taxon>Adineta</taxon>
    </lineage>
</organism>
<gene>
    <name evidence="1" type="ORF">EDS130_LOCUS44073</name>
</gene>
<dbReference type="Proteomes" id="UP000663852">
    <property type="component" value="Unassembled WGS sequence"/>
</dbReference>
<protein>
    <submittedName>
        <fullName evidence="1">Uncharacterized protein</fullName>
    </submittedName>
</protein>
<evidence type="ECO:0000313" key="2">
    <source>
        <dbReference type="Proteomes" id="UP000663852"/>
    </source>
</evidence>
<dbReference type="EMBL" id="CAJNOJ010000799">
    <property type="protein sequence ID" value="CAF1523988.1"/>
    <property type="molecule type" value="Genomic_DNA"/>
</dbReference>